<keyword evidence="1" id="KW-0472">Membrane</keyword>
<keyword evidence="1" id="KW-0812">Transmembrane</keyword>
<feature type="transmembrane region" description="Helical" evidence="1">
    <location>
        <begin position="6"/>
        <end position="25"/>
    </location>
</feature>
<gene>
    <name evidence="2" type="ORF">GRI97_13630</name>
</gene>
<accession>A0A6I4TY57</accession>
<proteinExistence type="predicted"/>
<sequence length="56" mass="5881">MTDGQIVSLISLTACLILAVTSFRGRQLGFGTTAKMALGWVAIFLLVVAVVSAVNR</sequence>
<name>A0A6I4TY57_9SPHN</name>
<dbReference type="OrthoDB" id="7392065at2"/>
<keyword evidence="1" id="KW-1133">Transmembrane helix</keyword>
<comment type="caution">
    <text evidence="2">The sequence shown here is derived from an EMBL/GenBank/DDBJ whole genome shotgun (WGS) entry which is preliminary data.</text>
</comment>
<keyword evidence="3" id="KW-1185">Reference proteome</keyword>
<reference evidence="2 3" key="1">
    <citation type="submission" date="2019-12" db="EMBL/GenBank/DDBJ databases">
        <title>Genomic-based taxomic classification of the family Erythrobacteraceae.</title>
        <authorList>
            <person name="Xu L."/>
        </authorList>
    </citation>
    <scope>NUCLEOTIDE SEQUENCE [LARGE SCALE GENOMIC DNA]</scope>
    <source>
        <strain evidence="2 3">S36</strain>
    </source>
</reference>
<protein>
    <submittedName>
        <fullName evidence="2">Uncharacterized protein</fullName>
    </submittedName>
</protein>
<dbReference type="Proteomes" id="UP000469430">
    <property type="component" value="Unassembled WGS sequence"/>
</dbReference>
<evidence type="ECO:0000256" key="1">
    <source>
        <dbReference type="SAM" id="Phobius"/>
    </source>
</evidence>
<feature type="transmembrane region" description="Helical" evidence="1">
    <location>
        <begin position="37"/>
        <end position="54"/>
    </location>
</feature>
<evidence type="ECO:0000313" key="3">
    <source>
        <dbReference type="Proteomes" id="UP000469430"/>
    </source>
</evidence>
<organism evidence="2 3">
    <name type="scientific">Croceibacterium xixiisoli</name>
    <dbReference type="NCBI Taxonomy" id="1476466"/>
    <lineage>
        <taxon>Bacteria</taxon>
        <taxon>Pseudomonadati</taxon>
        <taxon>Pseudomonadota</taxon>
        <taxon>Alphaproteobacteria</taxon>
        <taxon>Sphingomonadales</taxon>
        <taxon>Erythrobacteraceae</taxon>
        <taxon>Croceibacterium</taxon>
    </lineage>
</organism>
<dbReference type="AlphaFoldDB" id="A0A6I4TY57"/>
<dbReference type="EMBL" id="WTYJ01000002">
    <property type="protein sequence ID" value="MXP00030.1"/>
    <property type="molecule type" value="Genomic_DNA"/>
</dbReference>
<dbReference type="RefSeq" id="WP_161391703.1">
    <property type="nucleotide sequence ID" value="NZ_JBHSCP010000001.1"/>
</dbReference>
<evidence type="ECO:0000313" key="2">
    <source>
        <dbReference type="EMBL" id="MXP00030.1"/>
    </source>
</evidence>